<dbReference type="Gene3D" id="3.30.200.20">
    <property type="entry name" value="Phosphorylase Kinase, domain 1"/>
    <property type="match status" value="1"/>
</dbReference>
<evidence type="ECO:0000256" key="18">
    <source>
        <dbReference type="ARBA" id="ARBA00048679"/>
    </source>
</evidence>
<evidence type="ECO:0000256" key="12">
    <source>
        <dbReference type="ARBA" id="ARBA00022840"/>
    </source>
</evidence>
<keyword evidence="14 20" id="KW-0472">Membrane</keyword>
<dbReference type="EMBL" id="AP015037">
    <property type="protein sequence ID" value="BAT85560.1"/>
    <property type="molecule type" value="Genomic_DNA"/>
</dbReference>
<dbReference type="PANTHER" id="PTHR48005">
    <property type="entry name" value="LEUCINE RICH REPEAT KINASE 2"/>
    <property type="match status" value="1"/>
</dbReference>
<dbReference type="SUPFAM" id="SSF56112">
    <property type="entry name" value="Protein kinase-like (PK-like)"/>
    <property type="match status" value="1"/>
</dbReference>
<evidence type="ECO:0000256" key="17">
    <source>
        <dbReference type="ARBA" id="ARBA00047899"/>
    </source>
</evidence>
<keyword evidence="24" id="KW-1185">Reference proteome</keyword>
<dbReference type="PANTHER" id="PTHR48005:SF44">
    <property type="entry name" value="MDIS1-INTERACTING RECEPTOR LIKE KINASE 2-LIKE ISOFORM X1"/>
    <property type="match status" value="1"/>
</dbReference>
<evidence type="ECO:0000256" key="20">
    <source>
        <dbReference type="SAM" id="Phobius"/>
    </source>
</evidence>
<dbReference type="FunFam" id="3.80.10.10:FF:000177">
    <property type="entry name" value="Leucine-rich repeat receptor-like serine/threonine-protein kinase At1g17230"/>
    <property type="match status" value="1"/>
</dbReference>
<evidence type="ECO:0000256" key="16">
    <source>
        <dbReference type="ARBA" id="ARBA00023180"/>
    </source>
</evidence>
<keyword evidence="12 19" id="KW-0067">ATP-binding</keyword>
<dbReference type="InterPro" id="IPR000719">
    <property type="entry name" value="Prot_kinase_dom"/>
</dbReference>
<keyword evidence="6" id="KW-0808">Transferase</keyword>
<dbReference type="InterPro" id="IPR001611">
    <property type="entry name" value="Leu-rich_rpt"/>
</dbReference>
<evidence type="ECO:0000256" key="14">
    <source>
        <dbReference type="ARBA" id="ARBA00023136"/>
    </source>
</evidence>
<evidence type="ECO:0000256" key="19">
    <source>
        <dbReference type="PROSITE-ProRule" id="PRU10141"/>
    </source>
</evidence>
<dbReference type="SUPFAM" id="SSF52058">
    <property type="entry name" value="L domain-like"/>
    <property type="match status" value="2"/>
</dbReference>
<dbReference type="SMART" id="SM00369">
    <property type="entry name" value="LRR_TYP"/>
    <property type="match status" value="10"/>
</dbReference>
<evidence type="ECO:0000256" key="8">
    <source>
        <dbReference type="ARBA" id="ARBA00022729"/>
    </source>
</evidence>
<dbReference type="Pfam" id="PF23598">
    <property type="entry name" value="LRR_14"/>
    <property type="match status" value="1"/>
</dbReference>
<feature type="chain" id="PRO_5006617639" description="non-specific serine/threonine protein kinase" evidence="21">
    <location>
        <begin position="26"/>
        <end position="1227"/>
    </location>
</feature>
<keyword evidence="3" id="KW-0723">Serine/threonine-protein kinase</keyword>
<keyword evidence="7 20" id="KW-0812">Transmembrane</keyword>
<evidence type="ECO:0000256" key="5">
    <source>
        <dbReference type="ARBA" id="ARBA00022614"/>
    </source>
</evidence>
<dbReference type="GO" id="GO:0005524">
    <property type="term" value="F:ATP binding"/>
    <property type="evidence" value="ECO:0007669"/>
    <property type="project" value="UniProtKB-UniRule"/>
</dbReference>
<keyword evidence="10 19" id="KW-0547">Nucleotide-binding</keyword>
<dbReference type="PROSITE" id="PS50011">
    <property type="entry name" value="PROTEIN_KINASE_DOM"/>
    <property type="match status" value="1"/>
</dbReference>
<gene>
    <name evidence="23" type="primary">Vigan.04G311900</name>
    <name evidence="23" type="ORF">VIGAN_04311900</name>
</gene>
<dbReference type="FunFam" id="1.10.510.10:FF:000445">
    <property type="entry name" value="MDIS1-interacting receptor like kinase 2"/>
    <property type="match status" value="1"/>
</dbReference>
<feature type="transmembrane region" description="Helical" evidence="20">
    <location>
        <begin position="862"/>
        <end position="883"/>
    </location>
</feature>
<comment type="subcellular location">
    <subcellularLocation>
        <location evidence="1">Membrane</location>
        <topology evidence="1">Single-pass type I membrane protein</topology>
    </subcellularLocation>
</comment>
<dbReference type="AlphaFoldDB" id="A0A0S3RYE6"/>
<keyword evidence="11" id="KW-0418">Kinase</keyword>
<dbReference type="EC" id="2.7.11.1" evidence="2"/>
<dbReference type="GO" id="GO:0016020">
    <property type="term" value="C:membrane"/>
    <property type="evidence" value="ECO:0007669"/>
    <property type="project" value="UniProtKB-SubCell"/>
</dbReference>
<evidence type="ECO:0000313" key="24">
    <source>
        <dbReference type="Proteomes" id="UP000291084"/>
    </source>
</evidence>
<evidence type="ECO:0000256" key="3">
    <source>
        <dbReference type="ARBA" id="ARBA00022527"/>
    </source>
</evidence>
<dbReference type="FunFam" id="3.30.200.20:FF:000309">
    <property type="entry name" value="Leucine-rich repeat receptor protein kinase MSP1"/>
    <property type="match status" value="1"/>
</dbReference>
<dbReference type="OrthoDB" id="676979at2759"/>
<evidence type="ECO:0000256" key="21">
    <source>
        <dbReference type="SAM" id="SignalP"/>
    </source>
</evidence>
<organism evidence="23 24">
    <name type="scientific">Vigna angularis var. angularis</name>
    <dbReference type="NCBI Taxonomy" id="157739"/>
    <lineage>
        <taxon>Eukaryota</taxon>
        <taxon>Viridiplantae</taxon>
        <taxon>Streptophyta</taxon>
        <taxon>Embryophyta</taxon>
        <taxon>Tracheophyta</taxon>
        <taxon>Spermatophyta</taxon>
        <taxon>Magnoliopsida</taxon>
        <taxon>eudicotyledons</taxon>
        <taxon>Gunneridae</taxon>
        <taxon>Pentapetalae</taxon>
        <taxon>rosids</taxon>
        <taxon>fabids</taxon>
        <taxon>Fabales</taxon>
        <taxon>Fabaceae</taxon>
        <taxon>Papilionoideae</taxon>
        <taxon>50 kb inversion clade</taxon>
        <taxon>NPAAA clade</taxon>
        <taxon>indigoferoid/millettioid clade</taxon>
        <taxon>Phaseoleae</taxon>
        <taxon>Vigna</taxon>
    </lineage>
</organism>
<dbReference type="InterPro" id="IPR003591">
    <property type="entry name" value="Leu-rich_rpt_typical-subtyp"/>
</dbReference>
<keyword evidence="9" id="KW-0677">Repeat</keyword>
<evidence type="ECO:0000256" key="2">
    <source>
        <dbReference type="ARBA" id="ARBA00012513"/>
    </source>
</evidence>
<dbReference type="Gene3D" id="3.80.10.10">
    <property type="entry name" value="Ribonuclease Inhibitor"/>
    <property type="match status" value="5"/>
</dbReference>
<keyword evidence="8 21" id="KW-0732">Signal</keyword>
<dbReference type="InterPro" id="IPR013210">
    <property type="entry name" value="LRR_N_plant-typ"/>
</dbReference>
<protein>
    <recommendedName>
        <fullName evidence="2">non-specific serine/threonine protein kinase</fullName>
        <ecNumber evidence="2">2.7.11.1</ecNumber>
    </recommendedName>
</protein>
<evidence type="ECO:0000256" key="1">
    <source>
        <dbReference type="ARBA" id="ARBA00004479"/>
    </source>
</evidence>
<evidence type="ECO:0000256" key="7">
    <source>
        <dbReference type="ARBA" id="ARBA00022692"/>
    </source>
</evidence>
<reference evidence="23 24" key="1">
    <citation type="journal article" date="2015" name="Sci. Rep.">
        <title>The power of single molecule real-time sequencing technology in the de novo assembly of a eukaryotic genome.</title>
        <authorList>
            <person name="Sakai H."/>
            <person name="Naito K."/>
            <person name="Ogiso-Tanaka E."/>
            <person name="Takahashi Y."/>
            <person name="Iseki K."/>
            <person name="Muto C."/>
            <person name="Satou K."/>
            <person name="Teruya K."/>
            <person name="Shiroma A."/>
            <person name="Shimoji M."/>
            <person name="Hirano T."/>
            <person name="Itoh T."/>
            <person name="Kaga A."/>
            <person name="Tomooka N."/>
        </authorList>
    </citation>
    <scope>NUCLEOTIDE SEQUENCE [LARGE SCALE GENOMIC DNA]</scope>
    <source>
        <strain evidence="24">cv. Shumari</strain>
    </source>
</reference>
<dbReference type="CDD" id="cd14066">
    <property type="entry name" value="STKc_IRAK"/>
    <property type="match status" value="1"/>
</dbReference>
<evidence type="ECO:0000256" key="9">
    <source>
        <dbReference type="ARBA" id="ARBA00022737"/>
    </source>
</evidence>
<dbReference type="PROSITE" id="PS00107">
    <property type="entry name" value="PROTEIN_KINASE_ATP"/>
    <property type="match status" value="1"/>
</dbReference>
<dbReference type="Pfam" id="PF08263">
    <property type="entry name" value="LRRNT_2"/>
    <property type="match status" value="1"/>
</dbReference>
<dbReference type="FunFam" id="3.80.10.10:FF:000488">
    <property type="entry name" value="MDIS1-interacting receptor like kinase 2"/>
    <property type="match status" value="1"/>
</dbReference>
<keyword evidence="15" id="KW-0675">Receptor</keyword>
<dbReference type="PROSITE" id="PS00109">
    <property type="entry name" value="PROTEIN_KINASE_TYR"/>
    <property type="match status" value="1"/>
</dbReference>
<dbReference type="Pfam" id="PF00069">
    <property type="entry name" value="Pkinase"/>
    <property type="match status" value="1"/>
</dbReference>
<dbReference type="InterPro" id="IPR011009">
    <property type="entry name" value="Kinase-like_dom_sf"/>
</dbReference>
<evidence type="ECO:0000256" key="13">
    <source>
        <dbReference type="ARBA" id="ARBA00022989"/>
    </source>
</evidence>
<feature type="binding site" evidence="19">
    <location>
        <position position="956"/>
    </location>
    <ligand>
        <name>ATP</name>
        <dbReference type="ChEBI" id="CHEBI:30616"/>
    </ligand>
</feature>
<dbReference type="FunFam" id="3.80.10.10:FF:000221">
    <property type="entry name" value="Leucine-rich repeat receptor-like protein kinase PXL1"/>
    <property type="match status" value="1"/>
</dbReference>
<dbReference type="InterPro" id="IPR051420">
    <property type="entry name" value="Ser_Thr_Kinases_DiverseReg"/>
</dbReference>
<evidence type="ECO:0000256" key="6">
    <source>
        <dbReference type="ARBA" id="ARBA00022679"/>
    </source>
</evidence>
<evidence type="ECO:0000259" key="22">
    <source>
        <dbReference type="PROSITE" id="PS50011"/>
    </source>
</evidence>
<feature type="signal peptide" evidence="21">
    <location>
        <begin position="1"/>
        <end position="25"/>
    </location>
</feature>
<dbReference type="InterPro" id="IPR055414">
    <property type="entry name" value="LRR_R13L4/SHOC2-like"/>
</dbReference>
<evidence type="ECO:0000256" key="10">
    <source>
        <dbReference type="ARBA" id="ARBA00022741"/>
    </source>
</evidence>
<keyword evidence="4" id="KW-0597">Phosphoprotein</keyword>
<dbReference type="GO" id="GO:0004674">
    <property type="term" value="F:protein serine/threonine kinase activity"/>
    <property type="evidence" value="ECO:0007669"/>
    <property type="project" value="UniProtKB-KW"/>
</dbReference>
<comment type="catalytic activity">
    <reaction evidence="18">
        <text>L-seryl-[protein] + ATP = O-phospho-L-seryl-[protein] + ADP + H(+)</text>
        <dbReference type="Rhea" id="RHEA:17989"/>
        <dbReference type="Rhea" id="RHEA-COMP:9863"/>
        <dbReference type="Rhea" id="RHEA-COMP:11604"/>
        <dbReference type="ChEBI" id="CHEBI:15378"/>
        <dbReference type="ChEBI" id="CHEBI:29999"/>
        <dbReference type="ChEBI" id="CHEBI:30616"/>
        <dbReference type="ChEBI" id="CHEBI:83421"/>
        <dbReference type="ChEBI" id="CHEBI:456216"/>
        <dbReference type="EC" id="2.7.11.1"/>
    </reaction>
</comment>
<dbReference type="InterPro" id="IPR032675">
    <property type="entry name" value="LRR_dom_sf"/>
</dbReference>
<keyword evidence="16" id="KW-0325">Glycoprotein</keyword>
<evidence type="ECO:0000256" key="4">
    <source>
        <dbReference type="ARBA" id="ARBA00022553"/>
    </source>
</evidence>
<evidence type="ECO:0000256" key="11">
    <source>
        <dbReference type="ARBA" id="ARBA00022777"/>
    </source>
</evidence>
<dbReference type="Gene3D" id="1.10.510.10">
    <property type="entry name" value="Transferase(Phosphotransferase) domain 1"/>
    <property type="match status" value="1"/>
</dbReference>
<dbReference type="Pfam" id="PF00560">
    <property type="entry name" value="LRR_1"/>
    <property type="match status" value="5"/>
</dbReference>
<dbReference type="SUPFAM" id="SSF52047">
    <property type="entry name" value="RNI-like"/>
    <property type="match status" value="1"/>
</dbReference>
<comment type="catalytic activity">
    <reaction evidence="17">
        <text>L-threonyl-[protein] + ATP = O-phospho-L-threonyl-[protein] + ADP + H(+)</text>
        <dbReference type="Rhea" id="RHEA:46608"/>
        <dbReference type="Rhea" id="RHEA-COMP:11060"/>
        <dbReference type="Rhea" id="RHEA-COMP:11605"/>
        <dbReference type="ChEBI" id="CHEBI:15378"/>
        <dbReference type="ChEBI" id="CHEBI:30013"/>
        <dbReference type="ChEBI" id="CHEBI:30616"/>
        <dbReference type="ChEBI" id="CHEBI:61977"/>
        <dbReference type="ChEBI" id="CHEBI:456216"/>
        <dbReference type="EC" id="2.7.11.1"/>
    </reaction>
</comment>
<keyword evidence="5" id="KW-0433">Leucine-rich repeat</keyword>
<sequence>MTNFQRLHTLVLPIIFLCLFPLRIASSPTAEAEALVKWKNSLTPPLPPSLNSWSLTNLTNLCFWDAIVCDNTSTTVLEINLSGANITGTITVLDFASLPNLTQLNLNANNFEGSIPPAIANLSKLTLLDLGNNLFEDALPKELGQLRELRYLSLYNNNLNGTIPYQLMNLPKVWYMDLGSNYFITPLHWSQYSCMPSLTRLALHLNPTLTGQFPSFVLECHNLTYLDISQNGWNGTIPESLYSNLGKLEFLNLTNNGFGGKLSPNLSLLSNLKELRIGNNLFTGPVPTEIGLISRLQILELNNISAHGKIPSSLGQLRELWHLDLSINSFNSTVPSELGLCRNLSFLSLAVNHLTGPLPMSLANLTKISELGLSDNSFSGELSATLLSNWTQLISLQVQNNNFTGKIPPEIGLLKRINYLFLYNNTFSGSIPVEIGNLKEMVKLDLSQNQFSGPIPSTLWDLTNVQVINLFFNELSGIIHADIGNFTSLEIFDVNSNNLYGELPATIAQLTALRNFSVFSNNFSGRIPREFGKGNPSLTDVYLSNNSFYGELPIDLCSGGQLTVLAVNNNSFSGPLPKSLRNCSPLVRVRLDNNQLSGNITDAFGVLPNLVLISLSTNQLVGELSPEWGGCANLTSMDMGNNKLSGKIPSALSKLSQLGYLNLHSNEFTGSIPPEIGNLSRLFRLNLSSNHLSGEIPKSYGRLAKLNFLDLSNNNFGGSIPKEIGDCDGLLSLNLSHNSLYGEIPEELGNLFSLQIMLDISSNSLSGALPQNLEKLIALEILNVSHNQLSGTIPRSFSSMLSLQSVDFSYNKLSGSIPTGRVFETATAEAYAGNSGLCGEIEGLTCPKSLSTDKSGGVNKKVLLGVIIPVCVLIGIISVGAILRRRHIIKHADEESKSNEKSDQPISVVWGRDEKFTFSDLVKATNDFNDKYCIGKGGFGSVYRAQLLTGQVVAVKRLNISDSDDIPPMNRLSFLNEIEALTGVRHRNIIKLYGFCSCRGQMFLVYEYIDRGSLAKVLYGEEGQLELRWAKRLKIVQGIAHAISYLHTDCSPQIVHRDVTLNNILLDSDLEPRLADFGTAKLLSSDTSTWTSVAGSYGYMAPELAQTMRVTEKCDVYSFGVVVMEILMGKHPGELLGTLSSNKYLSSTEEAQVLLKDVLDQRLPPPTGQLAEAVVFTMTIALACIRESPESRPIMRAVAQELSATTQPYLSQPFSLITMNKLRGFQK</sequence>
<keyword evidence="13 20" id="KW-1133">Transmembrane helix</keyword>
<feature type="domain" description="Protein kinase" evidence="22">
    <location>
        <begin position="928"/>
        <end position="1210"/>
    </location>
</feature>
<dbReference type="FunFam" id="3.80.10.10:FF:000910">
    <property type="entry name" value="MDIS1-interacting receptor like kinase 2"/>
    <property type="match status" value="1"/>
</dbReference>
<dbReference type="Proteomes" id="UP000291084">
    <property type="component" value="Chromosome 4"/>
</dbReference>
<evidence type="ECO:0000256" key="15">
    <source>
        <dbReference type="ARBA" id="ARBA00023170"/>
    </source>
</evidence>
<dbReference type="InterPro" id="IPR017441">
    <property type="entry name" value="Protein_kinase_ATP_BS"/>
</dbReference>
<dbReference type="InterPro" id="IPR008266">
    <property type="entry name" value="Tyr_kinase_AS"/>
</dbReference>
<name>A0A0S3RYE6_PHAAN</name>
<proteinExistence type="predicted"/>
<evidence type="ECO:0000313" key="23">
    <source>
        <dbReference type="EMBL" id="BAT85560.1"/>
    </source>
</evidence>
<accession>A0A0S3RYE6</accession>